<dbReference type="OrthoDB" id="78858at2759"/>
<dbReference type="InterPro" id="IPR019152">
    <property type="entry name" value="DUF2046"/>
</dbReference>
<dbReference type="Proteomes" id="UP000313359">
    <property type="component" value="Unassembled WGS sequence"/>
</dbReference>
<reference evidence="2" key="1">
    <citation type="journal article" date="2018" name="Genome Biol. Evol.">
        <title>Genomics and development of Lentinus tigrinus, a white-rot wood-decaying mushroom with dimorphic fruiting bodies.</title>
        <authorList>
            <person name="Wu B."/>
            <person name="Xu Z."/>
            <person name="Knudson A."/>
            <person name="Carlson A."/>
            <person name="Chen N."/>
            <person name="Kovaka S."/>
            <person name="LaButti K."/>
            <person name="Lipzen A."/>
            <person name="Pennachio C."/>
            <person name="Riley R."/>
            <person name="Schakwitz W."/>
            <person name="Umezawa K."/>
            <person name="Ohm R.A."/>
            <person name="Grigoriev I.V."/>
            <person name="Nagy L.G."/>
            <person name="Gibbons J."/>
            <person name="Hibbett D."/>
        </authorList>
    </citation>
    <scope>NUCLEOTIDE SEQUENCE [LARGE SCALE GENOMIC DNA]</scope>
    <source>
        <strain evidence="2">ALCF2SS1-6</strain>
    </source>
</reference>
<sequence length="434" mass="47246">MSVSPPIRRLSTSSSSREDLIYQYEAEEERIINILSRKLEKLREEKIELENVLEAESESHVNKLSRELSALRLAQQQQQQQAGPSHVNGSGSASPQDTRTGPQPGYLVNRNGVDPTSDMIFDALRRENEALRSRLVETEQDFIRISRLNEVYREELIQHRRRLGLPVDNLIGLPQSDPLSQPLHRRPSFTSSSPSSSIHIPVSSSHATRHSTAVPIPRPPSQIHRPSNVLSSESTTPLSHSPSSVSTSPFPFSPTTSPLPASYASAATNLTTPPSVGSVAMSPPIMTNGGARLLSYPLVPPPSLSSSFGSPSTSLHQPAAYPISFVPRDQDGTPSPAESFHSRRNSFNRRGSFERRVVETGSLRSMSRGQSQSRRESVERGARIAETGSLVPRTRSDSFGLPEGDESADSPADTGAEGTRADEDPQAGASQRPS</sequence>
<feature type="region of interest" description="Disordered" evidence="1">
    <location>
        <begin position="324"/>
        <end position="434"/>
    </location>
</feature>
<feature type="compositionally biased region" description="Low complexity" evidence="1">
    <location>
        <begin position="231"/>
        <end position="257"/>
    </location>
</feature>
<dbReference type="Pfam" id="PF09755">
    <property type="entry name" value="DUF2046"/>
    <property type="match status" value="1"/>
</dbReference>
<evidence type="ECO:0000313" key="3">
    <source>
        <dbReference type="Proteomes" id="UP000313359"/>
    </source>
</evidence>
<protein>
    <submittedName>
        <fullName evidence="2">Uncharacterized protein</fullName>
    </submittedName>
</protein>
<feature type="compositionally biased region" description="Polar residues" evidence="1">
    <location>
        <begin position="87"/>
        <end position="101"/>
    </location>
</feature>
<proteinExistence type="predicted"/>
<name>A0A5C2S0Q4_9APHY</name>
<evidence type="ECO:0000256" key="1">
    <source>
        <dbReference type="SAM" id="MobiDB-lite"/>
    </source>
</evidence>
<evidence type="ECO:0000313" key="2">
    <source>
        <dbReference type="EMBL" id="RPD56996.1"/>
    </source>
</evidence>
<dbReference type="AlphaFoldDB" id="A0A5C2S0Q4"/>
<dbReference type="PANTHER" id="PTHR15276:SF0">
    <property type="entry name" value="COILED-COIL DOMAIN-CONTAINING PROTEIN 6"/>
    <property type="match status" value="1"/>
</dbReference>
<feature type="region of interest" description="Disordered" evidence="1">
    <location>
        <begin position="73"/>
        <end position="113"/>
    </location>
</feature>
<feature type="region of interest" description="Disordered" evidence="1">
    <location>
        <begin position="174"/>
        <end position="257"/>
    </location>
</feature>
<organism evidence="2 3">
    <name type="scientific">Lentinus tigrinus ALCF2SS1-6</name>
    <dbReference type="NCBI Taxonomy" id="1328759"/>
    <lineage>
        <taxon>Eukaryota</taxon>
        <taxon>Fungi</taxon>
        <taxon>Dikarya</taxon>
        <taxon>Basidiomycota</taxon>
        <taxon>Agaricomycotina</taxon>
        <taxon>Agaricomycetes</taxon>
        <taxon>Polyporales</taxon>
        <taxon>Polyporaceae</taxon>
        <taxon>Lentinus</taxon>
    </lineage>
</organism>
<gene>
    <name evidence="2" type="ORF">L227DRAFT_531122</name>
</gene>
<accession>A0A5C2S0Q4</accession>
<feature type="compositionally biased region" description="Low complexity" evidence="1">
    <location>
        <begin position="191"/>
        <end position="206"/>
    </location>
</feature>
<feature type="compositionally biased region" description="Basic and acidic residues" evidence="1">
    <location>
        <begin position="373"/>
        <end position="383"/>
    </location>
</feature>
<dbReference type="STRING" id="1328759.A0A5C2S0Q4"/>
<dbReference type="EMBL" id="ML122284">
    <property type="protein sequence ID" value="RPD56996.1"/>
    <property type="molecule type" value="Genomic_DNA"/>
</dbReference>
<dbReference type="PANTHER" id="PTHR15276">
    <property type="entry name" value="H4 D10S170 PROTEIN-RELATED"/>
    <property type="match status" value="1"/>
</dbReference>
<keyword evidence="3" id="KW-1185">Reference proteome</keyword>